<reference evidence="1" key="1">
    <citation type="submission" date="2022-03" db="EMBL/GenBank/DDBJ databases">
        <authorList>
            <person name="Tunstrom K."/>
        </authorList>
    </citation>
    <scope>NUCLEOTIDE SEQUENCE</scope>
</reference>
<dbReference type="EMBL" id="CAKOGL010000005">
    <property type="protein sequence ID" value="CAH2085979.1"/>
    <property type="molecule type" value="Genomic_DNA"/>
</dbReference>
<name>A0AAU9TGU6_EUPED</name>
<evidence type="ECO:0000313" key="1">
    <source>
        <dbReference type="EMBL" id="CAH2085979.1"/>
    </source>
</evidence>
<dbReference type="Proteomes" id="UP001153954">
    <property type="component" value="Unassembled WGS sequence"/>
</dbReference>
<accession>A0AAU9TGU6</accession>
<protein>
    <submittedName>
        <fullName evidence="1">Uncharacterized protein</fullName>
    </submittedName>
</protein>
<gene>
    <name evidence="1" type="ORF">EEDITHA_LOCUS2408</name>
</gene>
<keyword evidence="2" id="KW-1185">Reference proteome</keyword>
<comment type="caution">
    <text evidence="1">The sequence shown here is derived from an EMBL/GenBank/DDBJ whole genome shotgun (WGS) entry which is preliminary data.</text>
</comment>
<organism evidence="1 2">
    <name type="scientific">Euphydryas editha</name>
    <name type="common">Edith's checkerspot</name>
    <dbReference type="NCBI Taxonomy" id="104508"/>
    <lineage>
        <taxon>Eukaryota</taxon>
        <taxon>Metazoa</taxon>
        <taxon>Ecdysozoa</taxon>
        <taxon>Arthropoda</taxon>
        <taxon>Hexapoda</taxon>
        <taxon>Insecta</taxon>
        <taxon>Pterygota</taxon>
        <taxon>Neoptera</taxon>
        <taxon>Endopterygota</taxon>
        <taxon>Lepidoptera</taxon>
        <taxon>Glossata</taxon>
        <taxon>Ditrysia</taxon>
        <taxon>Papilionoidea</taxon>
        <taxon>Nymphalidae</taxon>
        <taxon>Nymphalinae</taxon>
        <taxon>Euphydryas</taxon>
    </lineage>
</organism>
<proteinExistence type="predicted"/>
<sequence length="78" mass="8635">MSQNYMKKNKNTVFSNRTITGPMAAGADVSWSGDRVSANGKCAGPCKVSDEGWIGIAENQDIWRELRENYVHQWSAIG</sequence>
<dbReference type="AlphaFoldDB" id="A0AAU9TGU6"/>
<evidence type="ECO:0000313" key="2">
    <source>
        <dbReference type="Proteomes" id="UP001153954"/>
    </source>
</evidence>